<evidence type="ECO:0000313" key="2">
    <source>
        <dbReference type="Proteomes" id="UP000663419"/>
    </source>
</evidence>
<dbReference type="EMBL" id="CP069102">
    <property type="protein sequence ID" value="QSS50330.1"/>
    <property type="molecule type" value="Genomic_DNA"/>
</dbReference>
<organism evidence="1 2">
    <name type="scientific">Ajellomyces capsulatus (strain H88)</name>
    <name type="common">Darling's disease fungus</name>
    <name type="synonym">Histoplasma capsulatum</name>
    <dbReference type="NCBI Taxonomy" id="544711"/>
    <lineage>
        <taxon>Eukaryota</taxon>
        <taxon>Fungi</taxon>
        <taxon>Dikarya</taxon>
        <taxon>Ascomycota</taxon>
        <taxon>Pezizomycotina</taxon>
        <taxon>Eurotiomycetes</taxon>
        <taxon>Eurotiomycetidae</taxon>
        <taxon>Onygenales</taxon>
        <taxon>Ajellomycetaceae</taxon>
        <taxon>Histoplasma</taxon>
    </lineage>
</organism>
<sequence>MREEKKTKSKQGNRNSAWEFASLLPLRLPLRLLRLLWAGWQLPRPAPCCSLSSSGFFILSVCLFV</sequence>
<reference evidence="1" key="1">
    <citation type="submission" date="2021-01" db="EMBL/GenBank/DDBJ databases">
        <title>Chromosome-level genome assembly of a human fungal pathogen reveals clustering of transcriptionally co-regulated genes.</title>
        <authorList>
            <person name="Voorhies M."/>
            <person name="Cohen S."/>
            <person name="Shea T.P."/>
            <person name="Petrus S."/>
            <person name="Munoz J.F."/>
            <person name="Poplawski S."/>
            <person name="Goldman W.E."/>
            <person name="Michael T."/>
            <person name="Cuomo C.A."/>
            <person name="Sil A."/>
            <person name="Beyhan S."/>
        </authorList>
    </citation>
    <scope>NUCLEOTIDE SEQUENCE</scope>
    <source>
        <strain evidence="1">H88</strain>
    </source>
</reference>
<dbReference type="VEuPathDB" id="FungiDB:I7I53_10980"/>
<evidence type="ECO:0000313" key="1">
    <source>
        <dbReference type="EMBL" id="QSS50330.1"/>
    </source>
</evidence>
<name>A0A8A1L9M7_AJEC8</name>
<gene>
    <name evidence="1" type="ORF">I7I53_10980</name>
</gene>
<dbReference type="Proteomes" id="UP000663419">
    <property type="component" value="Chromosome 1"/>
</dbReference>
<proteinExistence type="predicted"/>
<protein>
    <submittedName>
        <fullName evidence="1">Uncharacterized protein</fullName>
    </submittedName>
</protein>
<dbReference type="AlphaFoldDB" id="A0A8A1L9M7"/>
<accession>A0A8A1L9M7</accession>